<sequence length="366" mass="41779">MDCDQRLFYLMNETVVLRDAVTKLHSDIMGLAGIFIELLRHVQESTWVWLLTTSQERVLQKVQTYFFRVMALSVDQHPCMKALVRDVLLVGIEAWKELQVDLLALQWHSFAFSFYRDPAFQGSAGTVEESFVAGTYWLTKLQDWMHNYTRQVYEALLTLEGEVSSMTAGPIRLHHQDEHGSFVTYEFMRRKVFKQWAIDKGLLRGLLRHEEPLAIGDFGAGGGHYSQWLNETGLLEAFAFDGTHQAAELTDGLVQEVNLVEEMTLWRTFDWILCLEVGEHVPKPFAPTLLANLKRHATKGLVMSWSDDWEGIGHVNCLSREDFVAFVQDSTGFRLDATATELVRQACEIDYIARTLAVFRAPDAGP</sequence>
<protein>
    <submittedName>
        <fullName evidence="1">Uncharacterized protein</fullName>
    </submittedName>
</protein>
<evidence type="ECO:0000313" key="2">
    <source>
        <dbReference type="Proteomes" id="UP001642464"/>
    </source>
</evidence>
<dbReference type="InterPro" id="IPR029063">
    <property type="entry name" value="SAM-dependent_MTases_sf"/>
</dbReference>
<name>A0ABP0HUA0_9DINO</name>
<reference evidence="1 2" key="1">
    <citation type="submission" date="2024-02" db="EMBL/GenBank/DDBJ databases">
        <authorList>
            <person name="Chen Y."/>
            <person name="Shah S."/>
            <person name="Dougan E. K."/>
            <person name="Thang M."/>
            <person name="Chan C."/>
        </authorList>
    </citation>
    <scope>NUCLEOTIDE SEQUENCE [LARGE SCALE GENOMIC DNA]</scope>
</reference>
<accession>A0ABP0HUA0</accession>
<dbReference type="Gene3D" id="3.40.50.150">
    <property type="entry name" value="Vaccinia Virus protein VP39"/>
    <property type="match status" value="1"/>
</dbReference>
<dbReference type="Proteomes" id="UP001642464">
    <property type="component" value="Unassembled WGS sequence"/>
</dbReference>
<evidence type="ECO:0000313" key="1">
    <source>
        <dbReference type="EMBL" id="CAK8993257.1"/>
    </source>
</evidence>
<proteinExistence type="predicted"/>
<comment type="caution">
    <text evidence="1">The sequence shown here is derived from an EMBL/GenBank/DDBJ whole genome shotgun (WGS) entry which is preliminary data.</text>
</comment>
<keyword evidence="2" id="KW-1185">Reference proteome</keyword>
<dbReference type="SUPFAM" id="SSF53335">
    <property type="entry name" value="S-adenosyl-L-methionine-dependent methyltransferases"/>
    <property type="match status" value="1"/>
</dbReference>
<gene>
    <name evidence="1" type="ORF">SCF082_LOCUS3439</name>
</gene>
<dbReference type="EMBL" id="CAXAMM010001736">
    <property type="protein sequence ID" value="CAK8993257.1"/>
    <property type="molecule type" value="Genomic_DNA"/>
</dbReference>
<organism evidence="1 2">
    <name type="scientific">Durusdinium trenchii</name>
    <dbReference type="NCBI Taxonomy" id="1381693"/>
    <lineage>
        <taxon>Eukaryota</taxon>
        <taxon>Sar</taxon>
        <taxon>Alveolata</taxon>
        <taxon>Dinophyceae</taxon>
        <taxon>Suessiales</taxon>
        <taxon>Symbiodiniaceae</taxon>
        <taxon>Durusdinium</taxon>
    </lineage>
</organism>